<organism evidence="1 2">
    <name type="scientific">Daejeonella rubra</name>
    <dbReference type="NCBI Taxonomy" id="990371"/>
    <lineage>
        <taxon>Bacteria</taxon>
        <taxon>Pseudomonadati</taxon>
        <taxon>Bacteroidota</taxon>
        <taxon>Sphingobacteriia</taxon>
        <taxon>Sphingobacteriales</taxon>
        <taxon>Sphingobacteriaceae</taxon>
        <taxon>Daejeonella</taxon>
    </lineage>
</organism>
<reference evidence="2" key="1">
    <citation type="submission" date="2016-10" db="EMBL/GenBank/DDBJ databases">
        <authorList>
            <person name="Varghese N."/>
            <person name="Submissions S."/>
        </authorList>
    </citation>
    <scope>NUCLEOTIDE SEQUENCE [LARGE SCALE GENOMIC DNA]</scope>
    <source>
        <strain evidence="2">DSM 24536</strain>
    </source>
</reference>
<dbReference type="Proteomes" id="UP000199226">
    <property type="component" value="Unassembled WGS sequence"/>
</dbReference>
<dbReference type="EMBL" id="FNHH01000049">
    <property type="protein sequence ID" value="SDN14309.1"/>
    <property type="molecule type" value="Genomic_DNA"/>
</dbReference>
<proteinExistence type="predicted"/>
<sequence>MKTPRLLIYAADLVRLSGKCEKTCRRLLLKMKVHYGLEKGQDLTFYQVSEFLKIPVDQLFPYIKMFPFLFMVSTSTADH</sequence>
<evidence type="ECO:0000313" key="1">
    <source>
        <dbReference type="EMBL" id="SDN14309.1"/>
    </source>
</evidence>
<accession>A0A1G9YYR7</accession>
<dbReference type="OrthoDB" id="711499at2"/>
<dbReference type="RefSeq" id="WP_090707230.1">
    <property type="nucleotide sequence ID" value="NZ_FNHH01000049.1"/>
</dbReference>
<keyword evidence="2" id="KW-1185">Reference proteome</keyword>
<evidence type="ECO:0000313" key="2">
    <source>
        <dbReference type="Proteomes" id="UP000199226"/>
    </source>
</evidence>
<gene>
    <name evidence="1" type="ORF">SAMN05421813_1492</name>
</gene>
<name>A0A1G9YYR7_9SPHI</name>
<protein>
    <submittedName>
        <fullName evidence="1">Uncharacterized protein</fullName>
    </submittedName>
</protein>
<dbReference type="AlphaFoldDB" id="A0A1G9YYR7"/>